<name>A0A7Z9BIK1_9CYAN</name>
<evidence type="ECO:0000313" key="1">
    <source>
        <dbReference type="EMBL" id="VXD14963.1"/>
    </source>
</evidence>
<comment type="caution">
    <text evidence="1">The sequence shown here is derived from an EMBL/GenBank/DDBJ whole genome shotgun (WGS) entry which is preliminary data.</text>
</comment>
<dbReference type="EMBL" id="CZCU02000106">
    <property type="protein sequence ID" value="VXD14963.1"/>
    <property type="molecule type" value="Genomic_DNA"/>
</dbReference>
<sequence>MKLPNQSLPVNRREIIEPDLVVVSFKDSKGKWQQQYRYVRGSNSDPNESMKFSETLDCGCGIFSGLSRAMCFAACGVF</sequence>
<keyword evidence="2" id="KW-1185">Reference proteome</keyword>
<accession>A0A7Z9BIK1</accession>
<protein>
    <submittedName>
        <fullName evidence="1">Uncharacterized protein</fullName>
    </submittedName>
</protein>
<evidence type="ECO:0000313" key="2">
    <source>
        <dbReference type="Proteomes" id="UP000184550"/>
    </source>
</evidence>
<dbReference type="AlphaFoldDB" id="A0A7Z9BIK1"/>
<organism evidence="1 2">
    <name type="scientific">Planktothrix serta PCC 8927</name>
    <dbReference type="NCBI Taxonomy" id="671068"/>
    <lineage>
        <taxon>Bacteria</taxon>
        <taxon>Bacillati</taxon>
        <taxon>Cyanobacteriota</taxon>
        <taxon>Cyanophyceae</taxon>
        <taxon>Oscillatoriophycideae</taxon>
        <taxon>Oscillatoriales</taxon>
        <taxon>Microcoleaceae</taxon>
        <taxon>Planktothrix</taxon>
    </lineage>
</organism>
<reference evidence="1" key="1">
    <citation type="submission" date="2019-10" db="EMBL/GenBank/DDBJ databases">
        <authorList>
            <consortium name="Genoscope - CEA"/>
            <person name="William W."/>
        </authorList>
    </citation>
    <scope>NUCLEOTIDE SEQUENCE [LARGE SCALE GENOMIC DNA]</scope>
    <source>
        <strain evidence="1">BBR_PRJEB10992</strain>
    </source>
</reference>
<proteinExistence type="predicted"/>
<gene>
    <name evidence="1" type="ORF">PL8927_330077</name>
</gene>
<dbReference type="Proteomes" id="UP000184550">
    <property type="component" value="Unassembled WGS sequence"/>
</dbReference>